<evidence type="ECO:0000256" key="2">
    <source>
        <dbReference type="ARBA" id="ARBA00022692"/>
    </source>
</evidence>
<dbReference type="OrthoDB" id="410267at2759"/>
<feature type="domain" description="NFD4 C-terminal" evidence="7">
    <location>
        <begin position="332"/>
        <end position="538"/>
    </location>
</feature>
<sequence>MRIAGGRTKWSATAASIWIQCTSGSIYCFGVYSSLLQSSQGYTRTALNTVALFKDVGGNAGLSSGFLYSSSVAGGGPRPVLAVGAVLSFAGFFPIWLAVTGAIPRLPLPLMCLLMFLASNSTTFFNTACVVTAAQNFPDNRGTVVGIMKGFLGLSGAILIQLFRTSFEGKPSYFLLMLAVLPTLLTLLLMSFVHVNQAQHRREKPVLNGFSLISLVVAGYLMMIIIWENLQPLPSLTRIFIFFLLLILLASPAYIAIKGNSQDPVQQQEEALISERNPLIQEDNRLDPRVTREYETIPVYDKMPGRVPVASGPPTCGERIYMRDNDLTLLQAMRTINFWLLFLAMACGMGSGLATVNNIGQIGHSLGYTSKETNTLVSLWSIWNFLGRFGAGYTSDYFLQSKGYARPLFISITLAIMSVGHVVISSGIPGALYIGSIFVGLCYGCQWSLAPIITSEIFGLRHMGTVFNMISLASPLGSYILSVKVVGYLFDMKVGRLSDLRACANSHCFMISFLVMGSVSFSGSILSLVLFFRTRRFYEHIIFPRLQNLKRDST</sequence>
<dbReference type="InterPro" id="IPR010658">
    <property type="entry name" value="Nodulin-like"/>
</dbReference>
<dbReference type="CDD" id="cd17354">
    <property type="entry name" value="MFS_Mch1p_like"/>
    <property type="match status" value="1"/>
</dbReference>
<keyword evidence="4 5" id="KW-0472">Membrane</keyword>
<dbReference type="EMBL" id="LR746264">
    <property type="protein sequence ID" value="CAA7388018.1"/>
    <property type="molecule type" value="Genomic_DNA"/>
</dbReference>
<comment type="subcellular location">
    <subcellularLocation>
        <location evidence="1">Membrane</location>
        <topology evidence="1">Multi-pass membrane protein</topology>
    </subcellularLocation>
</comment>
<keyword evidence="9" id="KW-1185">Reference proteome</keyword>
<dbReference type="Proteomes" id="UP000663760">
    <property type="component" value="Chromosome 1"/>
</dbReference>
<dbReference type="InterPro" id="IPR056555">
    <property type="entry name" value="NFD4_C"/>
</dbReference>
<feature type="transmembrane region" description="Helical" evidence="5">
    <location>
        <begin position="80"/>
        <end position="102"/>
    </location>
</feature>
<protein>
    <submittedName>
        <fullName evidence="8">Uncharacterized protein</fullName>
    </submittedName>
</protein>
<feature type="domain" description="Nodulin-like" evidence="6">
    <location>
        <begin position="9"/>
        <end position="256"/>
    </location>
</feature>
<dbReference type="PANTHER" id="PTHR21576:SF22">
    <property type="entry name" value="F25A4.25 PROTEIN"/>
    <property type="match status" value="1"/>
</dbReference>
<dbReference type="AlphaFoldDB" id="A0A7I8JW74"/>
<feature type="transmembrane region" description="Helical" evidence="5">
    <location>
        <begin position="173"/>
        <end position="195"/>
    </location>
</feature>
<feature type="transmembrane region" description="Helical" evidence="5">
    <location>
        <begin position="108"/>
        <end position="134"/>
    </location>
</feature>
<evidence type="ECO:0000313" key="8">
    <source>
        <dbReference type="EMBL" id="CAA7388018.1"/>
    </source>
</evidence>
<dbReference type="GO" id="GO:0016020">
    <property type="term" value="C:membrane"/>
    <property type="evidence" value="ECO:0007669"/>
    <property type="project" value="UniProtKB-SubCell"/>
</dbReference>
<feature type="transmembrane region" description="Helical" evidence="5">
    <location>
        <begin position="430"/>
        <end position="454"/>
    </location>
</feature>
<accession>A0A7I8JW74</accession>
<evidence type="ECO:0000259" key="7">
    <source>
        <dbReference type="Pfam" id="PF23262"/>
    </source>
</evidence>
<reference evidence="8" key="1">
    <citation type="submission" date="2020-02" db="EMBL/GenBank/DDBJ databases">
        <authorList>
            <person name="Scholz U."/>
            <person name="Mascher M."/>
            <person name="Fiebig A."/>
        </authorList>
    </citation>
    <scope>NUCLEOTIDE SEQUENCE</scope>
</reference>
<keyword evidence="2 5" id="KW-0812">Transmembrane</keyword>
<evidence type="ECO:0000256" key="3">
    <source>
        <dbReference type="ARBA" id="ARBA00022989"/>
    </source>
</evidence>
<proteinExistence type="predicted"/>
<feature type="transmembrane region" description="Helical" evidence="5">
    <location>
        <begin position="207"/>
        <end position="227"/>
    </location>
</feature>
<evidence type="ECO:0000256" key="1">
    <source>
        <dbReference type="ARBA" id="ARBA00004141"/>
    </source>
</evidence>
<name>A0A7I8JW74_SPIIN</name>
<organism evidence="8 9">
    <name type="scientific">Spirodela intermedia</name>
    <name type="common">Intermediate duckweed</name>
    <dbReference type="NCBI Taxonomy" id="51605"/>
    <lineage>
        <taxon>Eukaryota</taxon>
        <taxon>Viridiplantae</taxon>
        <taxon>Streptophyta</taxon>
        <taxon>Embryophyta</taxon>
        <taxon>Tracheophyta</taxon>
        <taxon>Spermatophyta</taxon>
        <taxon>Magnoliopsida</taxon>
        <taxon>Liliopsida</taxon>
        <taxon>Araceae</taxon>
        <taxon>Lemnoideae</taxon>
        <taxon>Spirodela</taxon>
    </lineage>
</organism>
<feature type="transmembrane region" description="Helical" evidence="5">
    <location>
        <begin position="466"/>
        <end position="490"/>
    </location>
</feature>
<dbReference type="Pfam" id="PF23262">
    <property type="entry name" value="NFD4_C"/>
    <property type="match status" value="1"/>
</dbReference>
<dbReference type="PANTHER" id="PTHR21576">
    <property type="entry name" value="UNCHARACTERIZED NODULIN-LIKE PROTEIN"/>
    <property type="match status" value="1"/>
</dbReference>
<evidence type="ECO:0000256" key="4">
    <source>
        <dbReference type="ARBA" id="ARBA00023136"/>
    </source>
</evidence>
<dbReference type="SUPFAM" id="SSF103473">
    <property type="entry name" value="MFS general substrate transporter"/>
    <property type="match status" value="2"/>
</dbReference>
<keyword evidence="3 5" id="KW-1133">Transmembrane helix</keyword>
<evidence type="ECO:0000256" key="5">
    <source>
        <dbReference type="SAM" id="Phobius"/>
    </source>
</evidence>
<dbReference type="InterPro" id="IPR036259">
    <property type="entry name" value="MFS_trans_sf"/>
</dbReference>
<evidence type="ECO:0000313" key="9">
    <source>
        <dbReference type="Proteomes" id="UP000663760"/>
    </source>
</evidence>
<feature type="transmembrane region" description="Helical" evidence="5">
    <location>
        <begin position="510"/>
        <end position="532"/>
    </location>
</feature>
<feature type="transmembrane region" description="Helical" evidence="5">
    <location>
        <begin position="239"/>
        <end position="257"/>
    </location>
</feature>
<feature type="transmembrane region" description="Helical" evidence="5">
    <location>
        <begin position="407"/>
        <end position="424"/>
    </location>
</feature>
<feature type="transmembrane region" description="Helical" evidence="5">
    <location>
        <begin position="146"/>
        <end position="167"/>
    </location>
</feature>
<gene>
    <name evidence="8" type="ORF">SI8410_01000331</name>
</gene>
<dbReference type="Gene3D" id="1.20.1250.20">
    <property type="entry name" value="MFS general substrate transporter like domains"/>
    <property type="match status" value="1"/>
</dbReference>
<dbReference type="Pfam" id="PF06813">
    <property type="entry name" value="Nodulin-like"/>
    <property type="match status" value="1"/>
</dbReference>
<evidence type="ECO:0000259" key="6">
    <source>
        <dbReference type="Pfam" id="PF06813"/>
    </source>
</evidence>
<feature type="transmembrane region" description="Helical" evidence="5">
    <location>
        <begin position="338"/>
        <end position="356"/>
    </location>
</feature>